<keyword evidence="2" id="KW-1185">Reference proteome</keyword>
<organism evidence="1 2">
    <name type="scientific">Caerostris extrusa</name>
    <name type="common">Bark spider</name>
    <name type="synonym">Caerostris bankana</name>
    <dbReference type="NCBI Taxonomy" id="172846"/>
    <lineage>
        <taxon>Eukaryota</taxon>
        <taxon>Metazoa</taxon>
        <taxon>Ecdysozoa</taxon>
        <taxon>Arthropoda</taxon>
        <taxon>Chelicerata</taxon>
        <taxon>Arachnida</taxon>
        <taxon>Araneae</taxon>
        <taxon>Araneomorphae</taxon>
        <taxon>Entelegynae</taxon>
        <taxon>Araneoidea</taxon>
        <taxon>Araneidae</taxon>
        <taxon>Caerostris</taxon>
    </lineage>
</organism>
<dbReference type="EMBL" id="BPLR01015519">
    <property type="protein sequence ID" value="GIY76710.1"/>
    <property type="molecule type" value="Genomic_DNA"/>
</dbReference>
<dbReference type="Proteomes" id="UP001054945">
    <property type="component" value="Unassembled WGS sequence"/>
</dbReference>
<evidence type="ECO:0000313" key="1">
    <source>
        <dbReference type="EMBL" id="GIY76710.1"/>
    </source>
</evidence>
<dbReference type="AlphaFoldDB" id="A0AAV4W5L0"/>
<name>A0AAV4W5L0_CAEEX</name>
<comment type="caution">
    <text evidence="1">The sequence shown here is derived from an EMBL/GenBank/DDBJ whole genome shotgun (WGS) entry which is preliminary data.</text>
</comment>
<evidence type="ECO:0000313" key="2">
    <source>
        <dbReference type="Proteomes" id="UP001054945"/>
    </source>
</evidence>
<gene>
    <name evidence="1" type="ORF">CEXT_112461</name>
</gene>
<sequence>MAQNSARHRSDAPRGLLAAISDVSRKYISINANTALANFPPSWLSGCGSALFLSRDIRRTKRPFWKRKACPYVVMDWVMESRFRWKISYGTLYGINYGSMAISTRMVCNLRLMCL</sequence>
<protein>
    <submittedName>
        <fullName evidence="1">Uncharacterized protein</fullName>
    </submittedName>
</protein>
<proteinExistence type="predicted"/>
<reference evidence="1 2" key="1">
    <citation type="submission" date="2021-06" db="EMBL/GenBank/DDBJ databases">
        <title>Caerostris extrusa draft genome.</title>
        <authorList>
            <person name="Kono N."/>
            <person name="Arakawa K."/>
        </authorList>
    </citation>
    <scope>NUCLEOTIDE SEQUENCE [LARGE SCALE GENOMIC DNA]</scope>
</reference>
<accession>A0AAV4W5L0</accession>